<dbReference type="AlphaFoldDB" id="A0A423K2K6"/>
<feature type="non-terminal residue" evidence="1">
    <location>
        <position position="102"/>
    </location>
</feature>
<sequence length="102" mass="9876">VKGSPSGVEIANGGITVETAVVLTGAAAKGQKVQIFDGTVSKGEATADATTGIWTLTVSGLTVAAHIFTAKALYGSGATSAARTLTVTAATAPTITSVKGSP</sequence>
<accession>A0A423K2K6</accession>
<evidence type="ECO:0008006" key="3">
    <source>
        <dbReference type="Google" id="ProtNLM"/>
    </source>
</evidence>
<gene>
    <name evidence="1" type="ORF">BK665_29905</name>
</gene>
<evidence type="ECO:0000313" key="1">
    <source>
        <dbReference type="EMBL" id="RON45625.1"/>
    </source>
</evidence>
<dbReference type="EMBL" id="MOBP01000026">
    <property type="protein sequence ID" value="RON45625.1"/>
    <property type="molecule type" value="Genomic_DNA"/>
</dbReference>
<organism evidence="1 2">
    <name type="scientific">Pseudomonas frederiksbergensis</name>
    <dbReference type="NCBI Taxonomy" id="104087"/>
    <lineage>
        <taxon>Bacteria</taxon>
        <taxon>Pseudomonadati</taxon>
        <taxon>Pseudomonadota</taxon>
        <taxon>Gammaproteobacteria</taxon>
        <taxon>Pseudomonadales</taxon>
        <taxon>Pseudomonadaceae</taxon>
        <taxon>Pseudomonas</taxon>
    </lineage>
</organism>
<proteinExistence type="predicted"/>
<dbReference type="InterPro" id="IPR013783">
    <property type="entry name" value="Ig-like_fold"/>
</dbReference>
<dbReference type="Proteomes" id="UP000283627">
    <property type="component" value="Unassembled WGS sequence"/>
</dbReference>
<evidence type="ECO:0000313" key="2">
    <source>
        <dbReference type="Proteomes" id="UP000283627"/>
    </source>
</evidence>
<name>A0A423K2K6_9PSED</name>
<protein>
    <recommendedName>
        <fullName evidence="3">Bacterial Ig-like domain-containing protein</fullName>
    </recommendedName>
</protein>
<reference evidence="1 2" key="1">
    <citation type="submission" date="2016-10" db="EMBL/GenBank/DDBJ databases">
        <title>Comparative genome analysis of multiple Pseudomonas spp. focuses on biocontrol and plant growth promoting traits.</title>
        <authorList>
            <person name="Tao X.-Y."/>
            <person name="Taylor C.G."/>
        </authorList>
    </citation>
    <scope>NUCLEOTIDE SEQUENCE [LARGE SCALE GENOMIC DNA]</scope>
    <source>
        <strain evidence="1 2">39A2</strain>
    </source>
</reference>
<dbReference type="Gene3D" id="2.60.40.10">
    <property type="entry name" value="Immunoglobulins"/>
    <property type="match status" value="1"/>
</dbReference>
<comment type="caution">
    <text evidence="1">The sequence shown here is derived from an EMBL/GenBank/DDBJ whole genome shotgun (WGS) entry which is preliminary data.</text>
</comment>
<feature type="non-terminal residue" evidence="1">
    <location>
        <position position="1"/>
    </location>
</feature>